<accession>A0A5A7PH26</accession>
<proteinExistence type="predicted"/>
<sequence>MHVQDLYMLSSTMLGYFPLEGRTIFGARRLKSPTTPDFSPRRRTITIEHGSNSSTVFPALLARTFDRPAYYLYPESCSQRLGLGLKIKYGLKLRGLKSFESPATHTAPARHSTYNSIPRSSYNLRE</sequence>
<organism evidence="2 3">
    <name type="scientific">Striga asiatica</name>
    <name type="common">Asiatic witchweed</name>
    <name type="synonym">Buchnera asiatica</name>
    <dbReference type="NCBI Taxonomy" id="4170"/>
    <lineage>
        <taxon>Eukaryota</taxon>
        <taxon>Viridiplantae</taxon>
        <taxon>Streptophyta</taxon>
        <taxon>Embryophyta</taxon>
        <taxon>Tracheophyta</taxon>
        <taxon>Spermatophyta</taxon>
        <taxon>Magnoliopsida</taxon>
        <taxon>eudicotyledons</taxon>
        <taxon>Gunneridae</taxon>
        <taxon>Pentapetalae</taxon>
        <taxon>asterids</taxon>
        <taxon>lamiids</taxon>
        <taxon>Lamiales</taxon>
        <taxon>Orobanchaceae</taxon>
        <taxon>Buchnereae</taxon>
        <taxon>Striga</taxon>
    </lineage>
</organism>
<gene>
    <name evidence="2" type="ORF">STAS_08238</name>
</gene>
<evidence type="ECO:0000313" key="2">
    <source>
        <dbReference type="EMBL" id="GER32173.1"/>
    </source>
</evidence>
<reference evidence="3" key="1">
    <citation type="journal article" date="2019" name="Curr. Biol.">
        <title>Genome Sequence of Striga asiatica Provides Insight into the Evolution of Plant Parasitism.</title>
        <authorList>
            <person name="Yoshida S."/>
            <person name="Kim S."/>
            <person name="Wafula E.K."/>
            <person name="Tanskanen J."/>
            <person name="Kim Y.M."/>
            <person name="Honaas L."/>
            <person name="Yang Z."/>
            <person name="Spallek T."/>
            <person name="Conn C.E."/>
            <person name="Ichihashi Y."/>
            <person name="Cheong K."/>
            <person name="Cui S."/>
            <person name="Der J.P."/>
            <person name="Gundlach H."/>
            <person name="Jiao Y."/>
            <person name="Hori C."/>
            <person name="Ishida J.K."/>
            <person name="Kasahara H."/>
            <person name="Kiba T."/>
            <person name="Kim M.S."/>
            <person name="Koo N."/>
            <person name="Laohavisit A."/>
            <person name="Lee Y.H."/>
            <person name="Lumba S."/>
            <person name="McCourt P."/>
            <person name="Mortimer J.C."/>
            <person name="Mutuku J.M."/>
            <person name="Nomura T."/>
            <person name="Sasaki-Sekimoto Y."/>
            <person name="Seto Y."/>
            <person name="Wang Y."/>
            <person name="Wakatake T."/>
            <person name="Sakakibara H."/>
            <person name="Demura T."/>
            <person name="Yamaguchi S."/>
            <person name="Yoneyama K."/>
            <person name="Manabe R.I."/>
            <person name="Nelson D.C."/>
            <person name="Schulman A.H."/>
            <person name="Timko M.P."/>
            <person name="dePamphilis C.W."/>
            <person name="Choi D."/>
            <person name="Shirasu K."/>
        </authorList>
    </citation>
    <scope>NUCLEOTIDE SEQUENCE [LARGE SCALE GENOMIC DNA]</scope>
    <source>
        <strain evidence="3">cv. UVA1</strain>
    </source>
</reference>
<dbReference type="AlphaFoldDB" id="A0A5A7PH26"/>
<name>A0A5A7PH26_STRAF</name>
<dbReference type="Proteomes" id="UP000325081">
    <property type="component" value="Unassembled WGS sequence"/>
</dbReference>
<comment type="caution">
    <text evidence="2">The sequence shown here is derived from an EMBL/GenBank/DDBJ whole genome shotgun (WGS) entry which is preliminary data.</text>
</comment>
<keyword evidence="3" id="KW-1185">Reference proteome</keyword>
<evidence type="ECO:0000256" key="1">
    <source>
        <dbReference type="SAM" id="MobiDB-lite"/>
    </source>
</evidence>
<feature type="region of interest" description="Disordered" evidence="1">
    <location>
        <begin position="102"/>
        <end position="126"/>
    </location>
</feature>
<dbReference type="EMBL" id="BKCP01004561">
    <property type="protein sequence ID" value="GER32173.1"/>
    <property type="molecule type" value="Genomic_DNA"/>
</dbReference>
<feature type="compositionally biased region" description="Polar residues" evidence="1">
    <location>
        <begin position="112"/>
        <end position="126"/>
    </location>
</feature>
<protein>
    <submittedName>
        <fullName evidence="2">Maternal effect embryo arrest 18</fullName>
    </submittedName>
</protein>
<evidence type="ECO:0000313" key="3">
    <source>
        <dbReference type="Proteomes" id="UP000325081"/>
    </source>
</evidence>